<feature type="chain" id="PRO_5039502676" evidence="1">
    <location>
        <begin position="27"/>
        <end position="417"/>
    </location>
</feature>
<dbReference type="AlphaFoldDB" id="A0A9D6QJ30"/>
<feature type="signal peptide" evidence="1">
    <location>
        <begin position="1"/>
        <end position="26"/>
    </location>
</feature>
<evidence type="ECO:0000313" key="2">
    <source>
        <dbReference type="EMBL" id="MBI3538791.1"/>
    </source>
</evidence>
<sequence length="417" mass="47477">MSGRARSIPLLLALALAALAPQRACAGTEEFSTFSVEEQERDDESLLDHVMSRTPEAWETEWCRAPLALRTGQGCLTSGQWFTSIDAKLRASMARNAWFGLTFTDRENDAVDYQFVDFSFHLATRFGTPYFMFRPFHDKSRQDFALGLDVGADTTVFQMSAVLGLEDFFNNLWAFRQTTLGQTAEPFVKHPFEPALSFAVHRPAWRAEMGGRYLTPQVKRIIVSYAFPDLDHLTTLWGSYVWGSLEARTAGFDWTIATVNHQAKSGVWTVGTPNDYLHDYRRQWSLETTLTHALAAHWAAEWRGLYQERTGNVESATVPRAFAGTDRMMQIEARYARDERFTVRFGALRDRVTVYQPGYAIPNSQGSRYEDRAYVGVGFKLGRVSMQGVEGLRLFDKERYVLTNIHDKGFLQLQSTF</sequence>
<comment type="caution">
    <text evidence="2">The sequence shown here is derived from an EMBL/GenBank/DDBJ whole genome shotgun (WGS) entry which is preliminary data.</text>
</comment>
<name>A0A9D6QJ30_UNCEI</name>
<proteinExistence type="predicted"/>
<dbReference type="EMBL" id="JACQAY010000028">
    <property type="protein sequence ID" value="MBI3538791.1"/>
    <property type="molecule type" value="Genomic_DNA"/>
</dbReference>
<evidence type="ECO:0000313" key="3">
    <source>
        <dbReference type="Proteomes" id="UP000807850"/>
    </source>
</evidence>
<gene>
    <name evidence="2" type="ORF">HY076_00760</name>
</gene>
<keyword evidence="1" id="KW-0732">Signal</keyword>
<evidence type="ECO:0000256" key="1">
    <source>
        <dbReference type="SAM" id="SignalP"/>
    </source>
</evidence>
<protein>
    <submittedName>
        <fullName evidence="2">Uncharacterized protein</fullName>
    </submittedName>
</protein>
<organism evidence="2 3">
    <name type="scientific">Eiseniibacteriota bacterium</name>
    <dbReference type="NCBI Taxonomy" id="2212470"/>
    <lineage>
        <taxon>Bacteria</taxon>
        <taxon>Candidatus Eiseniibacteriota</taxon>
    </lineage>
</organism>
<dbReference type="Proteomes" id="UP000807850">
    <property type="component" value="Unassembled WGS sequence"/>
</dbReference>
<accession>A0A9D6QJ30</accession>
<reference evidence="2" key="1">
    <citation type="submission" date="2020-07" db="EMBL/GenBank/DDBJ databases">
        <title>Huge and variable diversity of episymbiotic CPR bacteria and DPANN archaea in groundwater ecosystems.</title>
        <authorList>
            <person name="He C.Y."/>
            <person name="Keren R."/>
            <person name="Whittaker M."/>
            <person name="Farag I.F."/>
            <person name="Doudna J."/>
            <person name="Cate J.H.D."/>
            <person name="Banfield J.F."/>
        </authorList>
    </citation>
    <scope>NUCLEOTIDE SEQUENCE</scope>
    <source>
        <strain evidence="2">NC_groundwater_928_Pr1_S-0.2um_72_17</strain>
    </source>
</reference>